<protein>
    <recommendedName>
        <fullName evidence="3">ATP-dependent transcriptional regulator</fullName>
    </recommendedName>
</protein>
<dbReference type="STRING" id="337701.SAMN05444398_101284"/>
<dbReference type="Proteomes" id="UP000183974">
    <property type="component" value="Unassembled WGS sequence"/>
</dbReference>
<dbReference type="Pfam" id="PF11150">
    <property type="entry name" value="DUF2927"/>
    <property type="match status" value="1"/>
</dbReference>
<evidence type="ECO:0000313" key="2">
    <source>
        <dbReference type="Proteomes" id="UP000183974"/>
    </source>
</evidence>
<accession>A0A1M6X4Q1</accession>
<proteinExistence type="predicted"/>
<dbReference type="AlphaFoldDB" id="A0A1M6X4Q1"/>
<name>A0A1M6X4Q1_9RHOB</name>
<dbReference type="InterPro" id="IPR021323">
    <property type="entry name" value="DUF2927"/>
</dbReference>
<gene>
    <name evidence="1" type="ORF">SAMN05444398_101284</name>
</gene>
<evidence type="ECO:0000313" key="1">
    <source>
        <dbReference type="EMBL" id="SHL01022.1"/>
    </source>
</evidence>
<organism evidence="1 2">
    <name type="scientific">Roseovarius pacificus</name>
    <dbReference type="NCBI Taxonomy" id="337701"/>
    <lineage>
        <taxon>Bacteria</taxon>
        <taxon>Pseudomonadati</taxon>
        <taxon>Pseudomonadota</taxon>
        <taxon>Alphaproteobacteria</taxon>
        <taxon>Rhodobacterales</taxon>
        <taxon>Roseobacteraceae</taxon>
        <taxon>Roseovarius</taxon>
    </lineage>
</organism>
<reference evidence="1 2" key="1">
    <citation type="submission" date="2016-11" db="EMBL/GenBank/DDBJ databases">
        <authorList>
            <person name="Jaros S."/>
            <person name="Januszkiewicz K."/>
            <person name="Wedrychowicz H."/>
        </authorList>
    </citation>
    <scope>NUCLEOTIDE SEQUENCE [LARGE SCALE GENOMIC DNA]</scope>
    <source>
        <strain evidence="1 2">DSM 29589</strain>
    </source>
</reference>
<dbReference type="EMBL" id="FRBR01000001">
    <property type="protein sequence ID" value="SHL01022.1"/>
    <property type="molecule type" value="Genomic_DNA"/>
</dbReference>
<evidence type="ECO:0008006" key="3">
    <source>
        <dbReference type="Google" id="ProtNLM"/>
    </source>
</evidence>
<sequence>MFISSCKGIGQIVGRLCFTAPSQMHIRQCRSGFRGSLSPGRITGNTGFGGHMRRVILPFCLMLGACAPGPSVDMPSRAATHEISTMPAIKSFSSPRPVPPMRSNRDIQRDFLELSFQLESGRTLKYFSRFEEPISIAVTGTPPPTLIPDLNRLVHRLRTEAGIDVARVRNGNANITIEAVPRSEIRRNLPKAACFVVPNISRLSQYRTARHSRATNWSLLTTRKKLAIFLPNDSSPQEVRDCLHEELAQALGPLNDLYRLPDSVFNDDNVHTVLTGFDMLILRAYYAPELRSGMTRAQVAARLPAILSRLNPAGDRRASQHASSTPREWIDAIQTALGPGARPAQRRDAALSAVRIAEAVGWRDHRRAFSHFALGRLAQATDPDFAQDQFVIADQFYSRTPGSELHRAYTGAQLAAYAISQGRGADALLLLNPHLATAERYENAALLSTLMMLRAEALDLNGRTSEANAVRLDSLGWARYGFGEDWAVRARLREISALNPLKGPNG</sequence>
<keyword evidence="2" id="KW-1185">Reference proteome</keyword>